<dbReference type="Pfam" id="PF08899">
    <property type="entry name" value="DUF1844"/>
    <property type="match status" value="1"/>
</dbReference>
<dbReference type="InterPro" id="IPR014995">
    <property type="entry name" value="DUF1844"/>
</dbReference>
<evidence type="ECO:0000313" key="3">
    <source>
        <dbReference type="Proteomes" id="UP000541810"/>
    </source>
</evidence>
<dbReference type="EMBL" id="JACHGY010000001">
    <property type="protein sequence ID" value="MBB6431088.1"/>
    <property type="molecule type" value="Genomic_DNA"/>
</dbReference>
<gene>
    <name evidence="2" type="ORF">HNQ40_002894</name>
</gene>
<feature type="compositionally biased region" description="Basic and acidic residues" evidence="1">
    <location>
        <begin position="1"/>
        <end position="27"/>
    </location>
</feature>
<sequence>MSDTDDTPKIQIDSDWKAQAQAEKEKLAAASKAEPGGDSPENTDFGGPGGEALPPANFETLLSSFVTQALFAMGAIPDPQTGQPALHLDLARYQIDMLGVLEEKTKGNLTEDEEKMLAGTMYELRTRYVQVANAQRGA</sequence>
<reference evidence="2 3" key="1">
    <citation type="submission" date="2020-08" db="EMBL/GenBank/DDBJ databases">
        <title>Genomic Encyclopedia of Type Strains, Phase IV (KMG-IV): sequencing the most valuable type-strain genomes for metagenomic binning, comparative biology and taxonomic classification.</title>
        <authorList>
            <person name="Goeker M."/>
        </authorList>
    </citation>
    <scope>NUCLEOTIDE SEQUENCE [LARGE SCALE GENOMIC DNA]</scope>
    <source>
        <strain evidence="2 3">DSM 103725</strain>
    </source>
</reference>
<proteinExistence type="predicted"/>
<feature type="region of interest" description="Disordered" evidence="1">
    <location>
        <begin position="1"/>
        <end position="56"/>
    </location>
</feature>
<keyword evidence="3" id="KW-1185">Reference proteome</keyword>
<dbReference type="RefSeq" id="WP_184678583.1">
    <property type="nucleotide sequence ID" value="NZ_JACHGY010000001.1"/>
</dbReference>
<comment type="caution">
    <text evidence="2">The sequence shown here is derived from an EMBL/GenBank/DDBJ whole genome shotgun (WGS) entry which is preliminary data.</text>
</comment>
<evidence type="ECO:0000313" key="2">
    <source>
        <dbReference type="EMBL" id="MBB6431088.1"/>
    </source>
</evidence>
<organism evidence="2 3">
    <name type="scientific">Algisphaera agarilytica</name>
    <dbReference type="NCBI Taxonomy" id="1385975"/>
    <lineage>
        <taxon>Bacteria</taxon>
        <taxon>Pseudomonadati</taxon>
        <taxon>Planctomycetota</taxon>
        <taxon>Phycisphaerae</taxon>
        <taxon>Phycisphaerales</taxon>
        <taxon>Phycisphaeraceae</taxon>
        <taxon>Algisphaera</taxon>
    </lineage>
</organism>
<accession>A0A7X0LMJ4</accession>
<protein>
    <recommendedName>
        <fullName evidence="4">DUF1844 domain-containing protein</fullName>
    </recommendedName>
</protein>
<dbReference type="Proteomes" id="UP000541810">
    <property type="component" value="Unassembled WGS sequence"/>
</dbReference>
<evidence type="ECO:0000256" key="1">
    <source>
        <dbReference type="SAM" id="MobiDB-lite"/>
    </source>
</evidence>
<evidence type="ECO:0008006" key="4">
    <source>
        <dbReference type="Google" id="ProtNLM"/>
    </source>
</evidence>
<dbReference type="AlphaFoldDB" id="A0A7X0LMJ4"/>
<name>A0A7X0LMJ4_9BACT</name>